<sequence>MFRHRDRGVSAGPVQDRRTFAVSLPGRSQDPFGSEVDAGVTIRSSPALLSLMSDYFHLRAVPPSALRNSANWLQRLFEDDWDAVRERIGRHREEVLDRSYLDHELLYSGAEVVLGGLPVYPGDHDRPPFLLLTAARANRVSAYLGSADFEALWRVAREELLPRHGGAGAEREARGVFAAAHRDLTAFYGQTAQYGDAVVKWLIQ</sequence>
<name>B5HV84_STRX2</name>
<proteinExistence type="predicted"/>
<evidence type="ECO:0000313" key="2">
    <source>
        <dbReference type="Proteomes" id="UP000002785"/>
    </source>
</evidence>
<keyword evidence="2" id="KW-1185">Reference proteome</keyword>
<dbReference type="AlphaFoldDB" id="B5HV84"/>
<dbReference type="Proteomes" id="UP000002785">
    <property type="component" value="Chromosome"/>
</dbReference>
<dbReference type="HOGENOM" id="CLU_116309_0_0_11"/>
<evidence type="ECO:0008006" key="3">
    <source>
        <dbReference type="Google" id="ProtNLM"/>
    </source>
</evidence>
<dbReference type="EMBL" id="CM000951">
    <property type="protein sequence ID" value="EDY56739.1"/>
    <property type="molecule type" value="Genomic_DNA"/>
</dbReference>
<reference evidence="1" key="1">
    <citation type="submission" date="2009-10" db="EMBL/GenBank/DDBJ databases">
        <title>The genome sequence of Streptomyces sviceus strain ATCC 29083.</title>
        <authorList>
            <consortium name="The Broad Institute Genome Sequencing Platform"/>
            <consortium name="Broad Institute Microbial Sequencing Center"/>
            <person name="Fischbach M."/>
            <person name="Godfrey P."/>
            <person name="Ward D."/>
            <person name="Young S."/>
            <person name="Zeng Q."/>
            <person name="Koehrsen M."/>
            <person name="Alvarado L."/>
            <person name="Berlin A.M."/>
            <person name="Bochicchio J."/>
            <person name="Borenstein D."/>
            <person name="Chapman S.B."/>
            <person name="Chen Z."/>
            <person name="Engels R."/>
            <person name="Freedman E."/>
            <person name="Gellesch M."/>
            <person name="Goldberg J."/>
            <person name="Griggs A."/>
            <person name="Gujja S."/>
            <person name="Heilman E.R."/>
            <person name="Heiman D.I."/>
            <person name="Hepburn T.A."/>
            <person name="Howarth C."/>
            <person name="Jen D."/>
            <person name="Larson L."/>
            <person name="Lewis B."/>
            <person name="Mehta T."/>
            <person name="Park D."/>
            <person name="Pearson M."/>
            <person name="Richards J."/>
            <person name="Roberts A."/>
            <person name="Saif S."/>
            <person name="Shea T.D."/>
            <person name="Shenoy N."/>
            <person name="Sisk P."/>
            <person name="Stolte C."/>
            <person name="Sykes S.N."/>
            <person name="Thomson T."/>
            <person name="Walk T."/>
            <person name="White J."/>
            <person name="Yandava C."/>
            <person name="Straight P."/>
            <person name="Clardy J."/>
            <person name="Hung D."/>
            <person name="Kolter R."/>
            <person name="Mekalanos J."/>
            <person name="Walker S."/>
            <person name="Walsh C.T."/>
            <person name="Wieland-Brown L.C."/>
            <person name="Haas B."/>
            <person name="Nusbaum C."/>
            <person name="Birren B."/>
        </authorList>
    </citation>
    <scope>NUCLEOTIDE SEQUENCE [LARGE SCALE GENOMIC DNA]</scope>
    <source>
        <strain evidence="1">ATCC 29083</strain>
    </source>
</reference>
<organism evidence="1 2">
    <name type="scientific">Streptomyces sviceus (strain ATCC 29083 / DSM 924 / JCM 4929 / NBRC 13980 / NCIMB 11184 / NRRL 5439 / UC 5370)</name>
    <dbReference type="NCBI Taxonomy" id="463191"/>
    <lineage>
        <taxon>Bacteria</taxon>
        <taxon>Bacillati</taxon>
        <taxon>Actinomycetota</taxon>
        <taxon>Actinomycetes</taxon>
        <taxon>Kitasatosporales</taxon>
        <taxon>Streptomycetaceae</taxon>
        <taxon>Streptomyces</taxon>
    </lineage>
</organism>
<accession>B5HV84</accession>
<protein>
    <recommendedName>
        <fullName evidence="3">DUF1877 family protein</fullName>
    </recommendedName>
</protein>
<evidence type="ECO:0000313" key="1">
    <source>
        <dbReference type="EMBL" id="EDY56739.1"/>
    </source>
</evidence>
<dbReference type="eggNOG" id="ENOG502ZVXS">
    <property type="taxonomic scope" value="Bacteria"/>
</dbReference>
<gene>
    <name evidence="1" type="ORF">SSEG_03319</name>
</gene>